<accession>A0AAV5T2Z0</accession>
<gene>
    <name evidence="1" type="ORF">PENTCL1PPCAC_12126</name>
</gene>
<dbReference type="Proteomes" id="UP001432027">
    <property type="component" value="Unassembled WGS sequence"/>
</dbReference>
<dbReference type="AlphaFoldDB" id="A0AAV5T2Z0"/>
<evidence type="ECO:0000313" key="2">
    <source>
        <dbReference type="Proteomes" id="UP001432027"/>
    </source>
</evidence>
<organism evidence="1 2">
    <name type="scientific">Pristionchus entomophagus</name>
    <dbReference type="NCBI Taxonomy" id="358040"/>
    <lineage>
        <taxon>Eukaryota</taxon>
        <taxon>Metazoa</taxon>
        <taxon>Ecdysozoa</taxon>
        <taxon>Nematoda</taxon>
        <taxon>Chromadorea</taxon>
        <taxon>Rhabditida</taxon>
        <taxon>Rhabditina</taxon>
        <taxon>Diplogasteromorpha</taxon>
        <taxon>Diplogasteroidea</taxon>
        <taxon>Neodiplogasteridae</taxon>
        <taxon>Pristionchus</taxon>
    </lineage>
</organism>
<sequence>ILMLGAIAFCSSERIHRIREPDVKLYNAYFAFRIQDPKIAEHLAAFHEAALNVSSEFVTIPADKLQLPLVDFH</sequence>
<comment type="caution">
    <text evidence="1">The sequence shown here is derived from an EMBL/GenBank/DDBJ whole genome shotgun (WGS) entry which is preliminary data.</text>
</comment>
<feature type="non-terminal residue" evidence="1">
    <location>
        <position position="73"/>
    </location>
</feature>
<feature type="non-terminal residue" evidence="1">
    <location>
        <position position="1"/>
    </location>
</feature>
<protein>
    <submittedName>
        <fullName evidence="1">Uncharacterized protein</fullName>
    </submittedName>
</protein>
<evidence type="ECO:0000313" key="1">
    <source>
        <dbReference type="EMBL" id="GMS89951.1"/>
    </source>
</evidence>
<proteinExistence type="predicted"/>
<keyword evidence="2" id="KW-1185">Reference proteome</keyword>
<reference evidence="1" key="1">
    <citation type="submission" date="2023-10" db="EMBL/GenBank/DDBJ databases">
        <title>Genome assembly of Pristionchus species.</title>
        <authorList>
            <person name="Yoshida K."/>
            <person name="Sommer R.J."/>
        </authorList>
    </citation>
    <scope>NUCLEOTIDE SEQUENCE</scope>
    <source>
        <strain evidence="1">RS0144</strain>
    </source>
</reference>
<dbReference type="EMBL" id="BTSX01000003">
    <property type="protein sequence ID" value="GMS89951.1"/>
    <property type="molecule type" value="Genomic_DNA"/>
</dbReference>
<name>A0AAV5T2Z0_9BILA</name>